<evidence type="ECO:0000256" key="8">
    <source>
        <dbReference type="RuleBase" id="RU000554"/>
    </source>
</evidence>
<dbReference type="InterPro" id="IPR000257">
    <property type="entry name" value="Uroporphyrinogen_deCOase"/>
</dbReference>
<dbReference type="EMBL" id="JAGIZA010000015">
    <property type="protein sequence ID" value="MBP0495223.1"/>
    <property type="molecule type" value="Genomic_DNA"/>
</dbReference>
<comment type="caution">
    <text evidence="11">The sequence shown here is derived from an EMBL/GenBank/DDBJ whole genome shotgun (WGS) entry which is preliminary data.</text>
</comment>
<comment type="pathway">
    <text evidence="1 8">Porphyrin-containing compound metabolism; protoporphyrin-IX biosynthesis; coproporphyrinogen-III from 5-aminolevulinate: step 4/4.</text>
</comment>
<evidence type="ECO:0000256" key="6">
    <source>
        <dbReference type="ARBA" id="ARBA00023244"/>
    </source>
</evidence>
<evidence type="ECO:0000256" key="9">
    <source>
        <dbReference type="RuleBase" id="RU004169"/>
    </source>
</evidence>
<dbReference type="PANTHER" id="PTHR21091">
    <property type="entry name" value="METHYLTETRAHYDROFOLATE:HOMOCYSTEINE METHYLTRANSFERASE RELATED"/>
    <property type="match status" value="1"/>
</dbReference>
<dbReference type="NCBIfam" id="TIGR01464">
    <property type="entry name" value="hemE"/>
    <property type="match status" value="1"/>
</dbReference>
<organism evidence="11 12">
    <name type="scientific">Roseomonas indoligenes</name>
    <dbReference type="NCBI Taxonomy" id="2820811"/>
    <lineage>
        <taxon>Bacteria</taxon>
        <taxon>Pseudomonadati</taxon>
        <taxon>Pseudomonadota</taxon>
        <taxon>Alphaproteobacteria</taxon>
        <taxon>Acetobacterales</taxon>
        <taxon>Roseomonadaceae</taxon>
        <taxon>Roseomonas</taxon>
    </lineage>
</organism>
<comment type="similarity">
    <text evidence="2 9">Belongs to the uroporphyrinogen decarboxylase family.</text>
</comment>
<dbReference type="Pfam" id="PF01208">
    <property type="entry name" value="URO-D"/>
    <property type="match status" value="1"/>
</dbReference>
<evidence type="ECO:0000256" key="7">
    <source>
        <dbReference type="NCBIfam" id="TIGR01464"/>
    </source>
</evidence>
<keyword evidence="12" id="KW-1185">Reference proteome</keyword>
<keyword evidence="4 8" id="KW-0210">Decarboxylase</keyword>
<dbReference type="GO" id="GO:0005829">
    <property type="term" value="C:cytosol"/>
    <property type="evidence" value="ECO:0007669"/>
    <property type="project" value="TreeGrafter"/>
</dbReference>
<keyword evidence="5 8" id="KW-0456">Lyase</keyword>
<dbReference type="GO" id="GO:0004853">
    <property type="term" value="F:uroporphyrinogen decarboxylase activity"/>
    <property type="evidence" value="ECO:0007669"/>
    <property type="project" value="UniProtKB-UniRule"/>
</dbReference>
<dbReference type="EC" id="4.1.1.37" evidence="3 7"/>
<evidence type="ECO:0000256" key="1">
    <source>
        <dbReference type="ARBA" id="ARBA00004804"/>
    </source>
</evidence>
<feature type="domain" description="Uroporphyrinogen decarboxylase (URO-D)" evidence="10">
    <location>
        <begin position="21"/>
        <end position="30"/>
    </location>
</feature>
<sequence>MDPVDKPFLRALAGEAVWPPPVWLMRQAGRYLPEYRATKERAGGFLELCLNPELSAEVTFQPLRRFPGLDAAILFTDLPMLPWAMGQGLRYGKGGAEGVGPILDPVRDAAALAALRPAEAARRASPIMETVARIRLGLERDHPGTALIGFAGAPWTTACYMIDGRGGSGFPEARRAAEERPDFLADLYDVLLEAAEAYLIAQAEAGAEALMLFDSWSGLLPPDLFDRWVVAPTAVLTARLRARLGPDFPLIGFPRLAGPGLPSYAASAGVQGMGLDETVDPVWAASTLPRDVTLQGNLDSRLLVQGGPGMKEATAAILAAMKGRPFIFNLGHGITPDTPVDHVAELVRQVKAG</sequence>
<dbReference type="PROSITE" id="PS00906">
    <property type="entry name" value="UROD_1"/>
    <property type="match status" value="1"/>
</dbReference>
<evidence type="ECO:0000256" key="2">
    <source>
        <dbReference type="ARBA" id="ARBA00009935"/>
    </source>
</evidence>
<comment type="catalytic activity">
    <reaction evidence="8">
        <text>uroporphyrinogen III + 4 H(+) = coproporphyrinogen III + 4 CO2</text>
        <dbReference type="Rhea" id="RHEA:19865"/>
        <dbReference type="ChEBI" id="CHEBI:15378"/>
        <dbReference type="ChEBI" id="CHEBI:16526"/>
        <dbReference type="ChEBI" id="CHEBI:57308"/>
        <dbReference type="ChEBI" id="CHEBI:57309"/>
        <dbReference type="EC" id="4.1.1.37"/>
    </reaction>
</comment>
<evidence type="ECO:0000256" key="5">
    <source>
        <dbReference type="ARBA" id="ARBA00023239"/>
    </source>
</evidence>
<dbReference type="PANTHER" id="PTHR21091:SF169">
    <property type="entry name" value="UROPORPHYRINOGEN DECARBOXYLASE"/>
    <property type="match status" value="1"/>
</dbReference>
<name>A0A940S9F7_9PROT</name>
<gene>
    <name evidence="11" type="ORF">J5Y10_20735</name>
</gene>
<keyword evidence="6 8" id="KW-0627">Porphyrin biosynthesis</keyword>
<protein>
    <recommendedName>
        <fullName evidence="3 7">Uroporphyrinogen decarboxylase</fullName>
        <ecNumber evidence="3 7">4.1.1.37</ecNumber>
    </recommendedName>
</protein>
<reference evidence="11" key="1">
    <citation type="submission" date="2021-03" db="EMBL/GenBank/DDBJ databases">
        <authorList>
            <person name="So Y."/>
        </authorList>
    </citation>
    <scope>NUCLEOTIDE SEQUENCE</scope>
    <source>
        <strain evidence="11">SG15</strain>
    </source>
</reference>
<evidence type="ECO:0000256" key="4">
    <source>
        <dbReference type="ARBA" id="ARBA00022793"/>
    </source>
</evidence>
<evidence type="ECO:0000259" key="10">
    <source>
        <dbReference type="PROSITE" id="PS00906"/>
    </source>
</evidence>
<dbReference type="AlphaFoldDB" id="A0A940S9F7"/>
<evidence type="ECO:0000256" key="3">
    <source>
        <dbReference type="ARBA" id="ARBA00012288"/>
    </source>
</evidence>
<dbReference type="SUPFAM" id="SSF51726">
    <property type="entry name" value="UROD/MetE-like"/>
    <property type="match status" value="1"/>
</dbReference>
<dbReference type="RefSeq" id="WP_209376018.1">
    <property type="nucleotide sequence ID" value="NZ_JAGIZA010000015.1"/>
</dbReference>
<dbReference type="InterPro" id="IPR038071">
    <property type="entry name" value="UROD/MetE-like_sf"/>
</dbReference>
<evidence type="ECO:0000313" key="11">
    <source>
        <dbReference type="EMBL" id="MBP0495223.1"/>
    </source>
</evidence>
<dbReference type="InterPro" id="IPR006361">
    <property type="entry name" value="Uroporphyrinogen_deCO2ase_HemE"/>
</dbReference>
<dbReference type="GO" id="GO:0019353">
    <property type="term" value="P:protoporphyrinogen IX biosynthetic process from glutamate"/>
    <property type="evidence" value="ECO:0007669"/>
    <property type="project" value="TreeGrafter"/>
</dbReference>
<proteinExistence type="inferred from homology"/>
<accession>A0A940S9F7</accession>
<dbReference type="Proteomes" id="UP000677537">
    <property type="component" value="Unassembled WGS sequence"/>
</dbReference>
<evidence type="ECO:0000313" key="12">
    <source>
        <dbReference type="Proteomes" id="UP000677537"/>
    </source>
</evidence>
<dbReference type="Gene3D" id="3.20.20.210">
    <property type="match status" value="1"/>
</dbReference>